<keyword evidence="4" id="KW-1185">Reference proteome</keyword>
<evidence type="ECO:0000313" key="4">
    <source>
        <dbReference type="Proteomes" id="UP000325433"/>
    </source>
</evidence>
<protein>
    <recommendedName>
        <fullName evidence="5">RanBP2-type domain-containing protein</fullName>
    </recommendedName>
</protein>
<name>A0A5N6VDY8_9EURO</name>
<feature type="chain" id="PRO_5024926575" description="RanBP2-type domain-containing protein" evidence="2">
    <location>
        <begin position="25"/>
        <end position="98"/>
    </location>
</feature>
<evidence type="ECO:0000256" key="2">
    <source>
        <dbReference type="SAM" id="SignalP"/>
    </source>
</evidence>
<dbReference type="AlphaFoldDB" id="A0A5N6VDY8"/>
<organism evidence="3 4">
    <name type="scientific">Aspergillus transmontanensis</name>
    <dbReference type="NCBI Taxonomy" id="1034304"/>
    <lineage>
        <taxon>Eukaryota</taxon>
        <taxon>Fungi</taxon>
        <taxon>Dikarya</taxon>
        <taxon>Ascomycota</taxon>
        <taxon>Pezizomycotina</taxon>
        <taxon>Eurotiomycetes</taxon>
        <taxon>Eurotiomycetidae</taxon>
        <taxon>Eurotiales</taxon>
        <taxon>Aspergillaceae</taxon>
        <taxon>Aspergillus</taxon>
        <taxon>Aspergillus subgen. Circumdati</taxon>
    </lineage>
</organism>
<evidence type="ECO:0008006" key="5">
    <source>
        <dbReference type="Google" id="ProtNLM"/>
    </source>
</evidence>
<feature type="region of interest" description="Disordered" evidence="1">
    <location>
        <begin position="73"/>
        <end position="98"/>
    </location>
</feature>
<evidence type="ECO:0000256" key="1">
    <source>
        <dbReference type="SAM" id="MobiDB-lite"/>
    </source>
</evidence>
<dbReference type="EMBL" id="ML738435">
    <property type="protein sequence ID" value="KAE8306687.1"/>
    <property type="molecule type" value="Genomic_DNA"/>
</dbReference>
<evidence type="ECO:0000313" key="3">
    <source>
        <dbReference type="EMBL" id="KAE8306687.1"/>
    </source>
</evidence>
<dbReference type="Proteomes" id="UP000325433">
    <property type="component" value="Unassembled WGS sequence"/>
</dbReference>
<reference evidence="4" key="1">
    <citation type="submission" date="2019-04" db="EMBL/GenBank/DDBJ databases">
        <title>Friends and foes A comparative genomics studyof 23 Aspergillus species from section Flavi.</title>
        <authorList>
            <consortium name="DOE Joint Genome Institute"/>
            <person name="Kjaerbolling I."/>
            <person name="Vesth T."/>
            <person name="Frisvad J.C."/>
            <person name="Nybo J.L."/>
            <person name="Theobald S."/>
            <person name="Kildgaard S."/>
            <person name="Isbrandt T."/>
            <person name="Kuo A."/>
            <person name="Sato A."/>
            <person name="Lyhne E.K."/>
            <person name="Kogle M.E."/>
            <person name="Wiebenga A."/>
            <person name="Kun R.S."/>
            <person name="Lubbers R.J."/>
            <person name="Makela M.R."/>
            <person name="Barry K."/>
            <person name="Chovatia M."/>
            <person name="Clum A."/>
            <person name="Daum C."/>
            <person name="Haridas S."/>
            <person name="He G."/>
            <person name="LaButti K."/>
            <person name="Lipzen A."/>
            <person name="Mondo S."/>
            <person name="Riley R."/>
            <person name="Salamov A."/>
            <person name="Simmons B.A."/>
            <person name="Magnuson J.K."/>
            <person name="Henrissat B."/>
            <person name="Mortensen U.H."/>
            <person name="Larsen T.O."/>
            <person name="Devries R.P."/>
            <person name="Grigoriev I.V."/>
            <person name="Machida M."/>
            <person name="Baker S.E."/>
            <person name="Andersen M.R."/>
        </authorList>
    </citation>
    <scope>NUCLEOTIDE SEQUENCE [LARGE SCALE GENOMIC DNA]</scope>
    <source>
        <strain evidence="4">CBS 130015</strain>
    </source>
</reference>
<feature type="signal peptide" evidence="2">
    <location>
        <begin position="1"/>
        <end position="24"/>
    </location>
</feature>
<proteinExistence type="predicted"/>
<accession>A0A5N6VDY8</accession>
<sequence length="98" mass="11303">MTGRSLAFFCWTCGFWSLEKRAECFQCGGKHCDRLWRRPPFVAFDSREIYEERTTRTLIHSDSSIKYIIQDSSPVRPSNQVPSMHAKIGCPTNQVTEA</sequence>
<keyword evidence="2" id="KW-0732">Signal</keyword>
<gene>
    <name evidence="3" type="ORF">BDV41DRAFT_557379</name>
</gene>
<feature type="compositionally biased region" description="Polar residues" evidence="1">
    <location>
        <begin position="73"/>
        <end position="82"/>
    </location>
</feature>